<evidence type="ECO:0000313" key="6">
    <source>
        <dbReference type="Proteomes" id="UP000001058"/>
    </source>
</evidence>
<evidence type="ECO:0000256" key="2">
    <source>
        <dbReference type="ARBA" id="ARBA00022679"/>
    </source>
</evidence>
<keyword evidence="3" id="KW-0949">S-adenosyl-L-methionine</keyword>
<dbReference type="RefSeq" id="XP_002957597.1">
    <property type="nucleotide sequence ID" value="XM_002957551.1"/>
</dbReference>
<dbReference type="KEGG" id="vcn:VOLCADRAFT_98678"/>
<evidence type="ECO:0000256" key="3">
    <source>
        <dbReference type="ARBA" id="ARBA00022691"/>
    </source>
</evidence>
<dbReference type="CDD" id="cd02440">
    <property type="entry name" value="AdoMet_MTases"/>
    <property type="match status" value="1"/>
</dbReference>
<dbReference type="PROSITE" id="PS51585">
    <property type="entry name" value="SAM_MT_TPMT"/>
    <property type="match status" value="1"/>
</dbReference>
<dbReference type="GO" id="GO:0032259">
    <property type="term" value="P:methylation"/>
    <property type="evidence" value="ECO:0007669"/>
    <property type="project" value="UniProtKB-KW"/>
</dbReference>
<gene>
    <name evidence="5" type="ORF">VOLCADRAFT_98678</name>
</gene>
<reference evidence="5 6" key="1">
    <citation type="journal article" date="2010" name="Science">
        <title>Genomic analysis of organismal complexity in the multicellular green alga Volvox carteri.</title>
        <authorList>
            <person name="Prochnik S.E."/>
            <person name="Umen J."/>
            <person name="Nedelcu A.M."/>
            <person name="Hallmann A."/>
            <person name="Miller S.M."/>
            <person name="Nishii I."/>
            <person name="Ferris P."/>
            <person name="Kuo A."/>
            <person name="Mitros T."/>
            <person name="Fritz-Laylin L.K."/>
            <person name="Hellsten U."/>
            <person name="Chapman J."/>
            <person name="Simakov O."/>
            <person name="Rensing S.A."/>
            <person name="Terry A."/>
            <person name="Pangilinan J."/>
            <person name="Kapitonov V."/>
            <person name="Jurka J."/>
            <person name="Salamov A."/>
            <person name="Shapiro H."/>
            <person name="Schmutz J."/>
            <person name="Grimwood J."/>
            <person name="Lindquist E."/>
            <person name="Lucas S."/>
            <person name="Grigoriev I.V."/>
            <person name="Schmitt R."/>
            <person name="Kirk D."/>
            <person name="Rokhsar D.S."/>
        </authorList>
    </citation>
    <scope>NUCLEOTIDE SEQUENCE [LARGE SCALE GENOMIC DNA]</scope>
    <source>
        <strain evidence="6">f. Nagariensis / Eve</strain>
    </source>
</reference>
<dbReference type="InterPro" id="IPR008854">
    <property type="entry name" value="TPMT"/>
</dbReference>
<dbReference type="Proteomes" id="UP000001058">
    <property type="component" value="Unassembled WGS sequence"/>
</dbReference>
<organism evidence="6">
    <name type="scientific">Volvox carteri f. nagariensis</name>
    <dbReference type="NCBI Taxonomy" id="3068"/>
    <lineage>
        <taxon>Eukaryota</taxon>
        <taxon>Viridiplantae</taxon>
        <taxon>Chlorophyta</taxon>
        <taxon>core chlorophytes</taxon>
        <taxon>Chlorophyceae</taxon>
        <taxon>CS clade</taxon>
        <taxon>Chlamydomonadales</taxon>
        <taxon>Volvocaceae</taxon>
        <taxon>Volvox</taxon>
    </lineage>
</organism>
<accession>D8UG01</accession>
<dbReference type="OrthoDB" id="276151at2759"/>
<feature type="region of interest" description="Disordered" evidence="4">
    <location>
        <begin position="334"/>
        <end position="356"/>
    </location>
</feature>
<keyword evidence="1" id="KW-0489">Methyltransferase</keyword>
<dbReference type="InParanoid" id="D8UG01"/>
<protein>
    <submittedName>
        <fullName evidence="5">Uncharacterized protein</fullName>
    </submittedName>
</protein>
<dbReference type="EMBL" id="GL378396">
    <property type="protein sequence ID" value="EFJ41367.1"/>
    <property type="molecule type" value="Genomic_DNA"/>
</dbReference>
<dbReference type="InterPro" id="IPR029063">
    <property type="entry name" value="SAM-dependent_MTases_sf"/>
</dbReference>
<dbReference type="GO" id="GO:0008757">
    <property type="term" value="F:S-adenosylmethionine-dependent methyltransferase activity"/>
    <property type="evidence" value="ECO:0007669"/>
    <property type="project" value="InterPro"/>
</dbReference>
<dbReference type="SUPFAM" id="SSF53335">
    <property type="entry name" value="S-adenosyl-L-methionine-dependent methyltransferases"/>
    <property type="match status" value="1"/>
</dbReference>
<dbReference type="STRING" id="3068.D8UG01"/>
<dbReference type="Pfam" id="PF05724">
    <property type="entry name" value="TPMT"/>
    <property type="match status" value="1"/>
</dbReference>
<name>D8UG01_VOLCA</name>
<keyword evidence="2" id="KW-0808">Transferase</keyword>
<evidence type="ECO:0000313" key="5">
    <source>
        <dbReference type="EMBL" id="EFJ41367.1"/>
    </source>
</evidence>
<sequence length="659" mass="69513">MAMGIRTSKGGEQDEWAPFLQAAFRVAEQAVAQPAFQQIGAAALQLGASCAAFNLTLAITHVTAGCLRIHCATPLLGPLWGAASVAAASVAAGHVSRSTLAALRLSYCDAASGSGKGGAIASRTGVGLTLALASLPRQLLTTWDGREALVDAVVGPLLYKVLFRRSFRQLLPSHLALPGAFGRMHIPTSSAEYSTAAEKAQLSVIFGRDGCHHCGTHINGVIGDHMPPYKVVRDTLAAREAASGLEKMLTKAADFLGLKDETLKQRWDAAAASPALVDLIKSGKVDVKGSRVLVPGCGRGYDLPVFRAAGAAEVVGLELAPTAAREARTYLREAGDAGQEVEAEKDSGAGAEAETAGVEGMRVEEGNFFLWSDPRVGDGNWDVGFDYTFGCAMHPGDRQQWAQHWCRHVRSGGVLVTLVFPVNPEADPEAGPPYPVSPELYTQLLCPQGFEVTYQEPVPAELSHPSRVGREVMMVWRKNRAGEAAAVTLTGGNGGGAEREAAAVFLDETGNVDMAAGAAVLTGGTGGLLGAQLQTRVRADGSWCRLLNLRNLVWQHCQLPLNALKQVYVELTRRAACVRYGSAEPGGVLRQARATLTFSHTRGSVSVPAAVSLDPVNHMRLALVDVGVGLFQATFGYGRVYVGHLTHTSCSISTSACVY</sequence>
<evidence type="ECO:0000256" key="4">
    <source>
        <dbReference type="SAM" id="MobiDB-lite"/>
    </source>
</evidence>
<dbReference type="Gene3D" id="3.40.50.150">
    <property type="entry name" value="Vaccinia Virus protein VP39"/>
    <property type="match status" value="1"/>
</dbReference>
<dbReference type="PANTHER" id="PTHR38585:SF1">
    <property type="entry name" value="TRANSMEMBRANE PROTEIN"/>
    <property type="match status" value="1"/>
</dbReference>
<dbReference type="AlphaFoldDB" id="D8UG01"/>
<evidence type="ECO:0000256" key="1">
    <source>
        <dbReference type="ARBA" id="ARBA00022603"/>
    </source>
</evidence>
<proteinExistence type="predicted"/>
<dbReference type="GeneID" id="9627024"/>
<keyword evidence="6" id="KW-1185">Reference proteome</keyword>
<dbReference type="PANTHER" id="PTHR38585">
    <property type="entry name" value="TRANSMEMBRANE PROTEIN"/>
    <property type="match status" value="1"/>
</dbReference>
<dbReference type="eggNOG" id="ENOG502QS1V">
    <property type="taxonomic scope" value="Eukaryota"/>
</dbReference>